<accession>A0AAW9RAC3</accession>
<feature type="compositionally biased region" description="Basic and acidic residues" evidence="1">
    <location>
        <begin position="145"/>
        <end position="157"/>
    </location>
</feature>
<evidence type="ECO:0000313" key="3">
    <source>
        <dbReference type="Proteomes" id="UP001359886"/>
    </source>
</evidence>
<sequence length="169" mass="18571">MAWQKNYRGKGTTGAPAVLLRFILGCVATVLATGVHAHHNAASHYVMDQVVSVTGTVAEFRLINPHVRIYFTVETDDGSTEKWLAEGNAAGVLKRRGWTQDMLSPGDRITVTGRPARDGGNKVDWETIVLEDGTEIRGGNTVAGERQRQLDELEQRRRQQRAATDSTAD</sequence>
<gene>
    <name evidence="2" type="ORF">V3330_02005</name>
</gene>
<evidence type="ECO:0000313" key="2">
    <source>
        <dbReference type="EMBL" id="MEJ8566386.1"/>
    </source>
</evidence>
<dbReference type="Proteomes" id="UP001359886">
    <property type="component" value="Unassembled WGS sequence"/>
</dbReference>
<dbReference type="EMBL" id="JAZHOG010000001">
    <property type="protein sequence ID" value="MEJ8566386.1"/>
    <property type="molecule type" value="Genomic_DNA"/>
</dbReference>
<evidence type="ECO:0000256" key="1">
    <source>
        <dbReference type="SAM" id="MobiDB-lite"/>
    </source>
</evidence>
<dbReference type="RefSeq" id="WP_354693706.1">
    <property type="nucleotide sequence ID" value="NZ_JAZHOG010000001.1"/>
</dbReference>
<dbReference type="InterPro" id="IPR046150">
    <property type="entry name" value="DUF6152"/>
</dbReference>
<protein>
    <submittedName>
        <fullName evidence="2">DUF6152 family protein</fullName>
    </submittedName>
</protein>
<reference evidence="2 3" key="1">
    <citation type="submission" date="2024-02" db="EMBL/GenBank/DDBJ databases">
        <title>A novel Wenzhouxiangellaceae bacterium, isolated from coastal sediments.</title>
        <authorList>
            <person name="Du Z.-J."/>
            <person name="Ye Y.-Q."/>
            <person name="Zhang X.-Y."/>
        </authorList>
    </citation>
    <scope>NUCLEOTIDE SEQUENCE [LARGE SCALE GENOMIC DNA]</scope>
    <source>
        <strain evidence="2 3">CH-27</strain>
    </source>
</reference>
<comment type="caution">
    <text evidence="2">The sequence shown here is derived from an EMBL/GenBank/DDBJ whole genome shotgun (WGS) entry which is preliminary data.</text>
</comment>
<dbReference type="AlphaFoldDB" id="A0AAW9RAC3"/>
<feature type="region of interest" description="Disordered" evidence="1">
    <location>
        <begin position="136"/>
        <end position="169"/>
    </location>
</feature>
<dbReference type="Pfam" id="PF19649">
    <property type="entry name" value="DUF6152"/>
    <property type="match status" value="1"/>
</dbReference>
<name>A0AAW9RAC3_9GAMM</name>
<organism evidence="2 3">
    <name type="scientific">Elongatibacter sediminis</name>
    <dbReference type="NCBI Taxonomy" id="3119006"/>
    <lineage>
        <taxon>Bacteria</taxon>
        <taxon>Pseudomonadati</taxon>
        <taxon>Pseudomonadota</taxon>
        <taxon>Gammaproteobacteria</taxon>
        <taxon>Chromatiales</taxon>
        <taxon>Wenzhouxiangellaceae</taxon>
        <taxon>Elongatibacter</taxon>
    </lineage>
</organism>
<keyword evidence="3" id="KW-1185">Reference proteome</keyword>
<proteinExistence type="predicted"/>